<keyword evidence="2 4" id="KW-0689">Ribosomal protein</keyword>
<name>A0A5E8C6F2_9ASCO</name>
<dbReference type="PANTHER" id="PTHR14413:SF16">
    <property type="entry name" value="LARGE RIBOSOMAL SUBUNIT PROTEIN BL17M"/>
    <property type="match status" value="1"/>
</dbReference>
<dbReference type="HAMAP" id="MF_01368">
    <property type="entry name" value="Ribosomal_bL17"/>
    <property type="match status" value="1"/>
</dbReference>
<reference evidence="6 7" key="1">
    <citation type="submission" date="2019-09" db="EMBL/GenBank/DDBJ databases">
        <authorList>
            <person name="Brejova B."/>
        </authorList>
    </citation>
    <scope>NUCLEOTIDE SEQUENCE [LARGE SCALE GENOMIC DNA]</scope>
</reference>
<dbReference type="EMBL" id="CABVLU010000005">
    <property type="protein sequence ID" value="VVT58620.1"/>
    <property type="molecule type" value="Genomic_DNA"/>
</dbReference>
<dbReference type="PANTHER" id="PTHR14413">
    <property type="entry name" value="RIBOSOMAL PROTEIN L17"/>
    <property type="match status" value="1"/>
</dbReference>
<dbReference type="GO" id="GO:0005762">
    <property type="term" value="C:mitochondrial large ribosomal subunit"/>
    <property type="evidence" value="ECO:0007669"/>
    <property type="project" value="TreeGrafter"/>
</dbReference>
<comment type="similarity">
    <text evidence="1 4">Belongs to the bacterial ribosomal protein bL17 family.</text>
</comment>
<dbReference type="GO" id="GO:0003735">
    <property type="term" value="F:structural constituent of ribosome"/>
    <property type="evidence" value="ECO:0007669"/>
    <property type="project" value="InterPro"/>
</dbReference>
<dbReference type="Gene3D" id="3.90.1030.10">
    <property type="entry name" value="Ribosomal protein L17"/>
    <property type="match status" value="1"/>
</dbReference>
<proteinExistence type="inferred from homology"/>
<gene>
    <name evidence="6" type="ORF">SAPINGB_P006300</name>
</gene>
<dbReference type="Pfam" id="PF01196">
    <property type="entry name" value="Ribosomal_L17"/>
    <property type="match status" value="1"/>
</dbReference>
<dbReference type="InterPro" id="IPR000456">
    <property type="entry name" value="Ribosomal_bL17"/>
</dbReference>
<dbReference type="GO" id="GO:0006412">
    <property type="term" value="P:translation"/>
    <property type="evidence" value="ECO:0007669"/>
    <property type="project" value="InterPro"/>
</dbReference>
<evidence type="ECO:0008006" key="8">
    <source>
        <dbReference type="Google" id="ProtNLM"/>
    </source>
</evidence>
<dbReference type="NCBIfam" id="TIGR00059">
    <property type="entry name" value="L17"/>
    <property type="match status" value="1"/>
</dbReference>
<evidence type="ECO:0000313" key="7">
    <source>
        <dbReference type="Proteomes" id="UP000398389"/>
    </source>
</evidence>
<dbReference type="GeneID" id="43585111"/>
<evidence type="ECO:0000256" key="1">
    <source>
        <dbReference type="ARBA" id="ARBA00008777"/>
    </source>
</evidence>
<dbReference type="AlphaFoldDB" id="A0A5E8C6F2"/>
<dbReference type="RefSeq" id="XP_031856902.1">
    <property type="nucleotide sequence ID" value="XM_032001011.1"/>
</dbReference>
<evidence type="ECO:0000256" key="5">
    <source>
        <dbReference type="SAM" id="MobiDB-lite"/>
    </source>
</evidence>
<feature type="region of interest" description="Disordered" evidence="5">
    <location>
        <begin position="178"/>
        <end position="197"/>
    </location>
</feature>
<accession>A0A5E8C6F2</accession>
<evidence type="ECO:0000313" key="6">
    <source>
        <dbReference type="EMBL" id="VVT58620.1"/>
    </source>
</evidence>
<evidence type="ECO:0000256" key="4">
    <source>
        <dbReference type="RuleBase" id="RU000660"/>
    </source>
</evidence>
<evidence type="ECO:0000256" key="2">
    <source>
        <dbReference type="ARBA" id="ARBA00022980"/>
    </source>
</evidence>
<dbReference type="SUPFAM" id="SSF64263">
    <property type="entry name" value="Prokaryotic ribosomal protein L17"/>
    <property type="match status" value="1"/>
</dbReference>
<dbReference type="Proteomes" id="UP000398389">
    <property type="component" value="Unassembled WGS sequence"/>
</dbReference>
<dbReference type="InterPro" id="IPR036373">
    <property type="entry name" value="Ribosomal_bL17_sf"/>
</dbReference>
<keyword evidence="7" id="KW-1185">Reference proteome</keyword>
<sequence>MVYRKLNRTSSHRKATLRSLVTHLIEHESITTTHAKAKEAQTATERLIQLAKNRSPNLDDAKTRALQYIYKPTETLPKLFGELSERYGNRAGGYTRVLKLEPRLGDNAPQSILELVDGKRDMKFALTARAVARLEAQGQVLDKKTKESVKKIYRSRPNGEEEFQKEVAEMKARFYSSEESLANLPTPKPKKQKASLKFVENPLLAKKEAESS</sequence>
<dbReference type="OrthoDB" id="275000at2759"/>
<protein>
    <recommendedName>
        <fullName evidence="8">Ribosomal protein L17</fullName>
    </recommendedName>
</protein>
<evidence type="ECO:0000256" key="3">
    <source>
        <dbReference type="ARBA" id="ARBA00023274"/>
    </source>
</evidence>
<organism evidence="6 7">
    <name type="scientific">Magnusiomyces paraingens</name>
    <dbReference type="NCBI Taxonomy" id="2606893"/>
    <lineage>
        <taxon>Eukaryota</taxon>
        <taxon>Fungi</taxon>
        <taxon>Dikarya</taxon>
        <taxon>Ascomycota</taxon>
        <taxon>Saccharomycotina</taxon>
        <taxon>Dipodascomycetes</taxon>
        <taxon>Dipodascales</taxon>
        <taxon>Dipodascaceae</taxon>
        <taxon>Magnusiomyces</taxon>
    </lineage>
</organism>
<keyword evidence="3 4" id="KW-0687">Ribonucleoprotein</keyword>